<feature type="transmembrane region" description="Helical" evidence="6">
    <location>
        <begin position="145"/>
        <end position="164"/>
    </location>
</feature>
<evidence type="ECO:0000256" key="4">
    <source>
        <dbReference type="ARBA" id="ARBA00022989"/>
    </source>
</evidence>
<evidence type="ECO:0000256" key="5">
    <source>
        <dbReference type="ARBA" id="ARBA00023136"/>
    </source>
</evidence>
<dbReference type="OrthoDB" id="154915at2"/>
<evidence type="ECO:0000256" key="1">
    <source>
        <dbReference type="ARBA" id="ARBA00004141"/>
    </source>
</evidence>
<accession>A0A2V1HN53</accession>
<evidence type="ECO:0000259" key="7">
    <source>
        <dbReference type="Pfam" id="PF00892"/>
    </source>
</evidence>
<dbReference type="Gene3D" id="1.10.3730.20">
    <property type="match status" value="1"/>
</dbReference>
<dbReference type="Proteomes" id="UP000244893">
    <property type="component" value="Unassembled WGS sequence"/>
</dbReference>
<proteinExistence type="inferred from homology"/>
<dbReference type="GO" id="GO:0016020">
    <property type="term" value="C:membrane"/>
    <property type="evidence" value="ECO:0007669"/>
    <property type="project" value="UniProtKB-SubCell"/>
</dbReference>
<feature type="transmembrane region" description="Helical" evidence="6">
    <location>
        <begin position="120"/>
        <end position="139"/>
    </location>
</feature>
<feature type="transmembrane region" description="Helical" evidence="6">
    <location>
        <begin position="33"/>
        <end position="52"/>
    </location>
</feature>
<feature type="transmembrane region" description="Helical" evidence="6">
    <location>
        <begin position="89"/>
        <end position="113"/>
    </location>
</feature>
<comment type="subcellular location">
    <subcellularLocation>
        <location evidence="1">Membrane</location>
        <topology evidence="1">Multi-pass membrane protein</topology>
    </subcellularLocation>
</comment>
<feature type="transmembrane region" description="Helical" evidence="6">
    <location>
        <begin position="176"/>
        <end position="198"/>
    </location>
</feature>
<feature type="domain" description="EamA" evidence="7">
    <location>
        <begin position="146"/>
        <end position="289"/>
    </location>
</feature>
<feature type="transmembrane region" description="Helical" evidence="6">
    <location>
        <begin position="274"/>
        <end position="293"/>
    </location>
</feature>
<comment type="caution">
    <text evidence="8">The sequence shown here is derived from an EMBL/GenBank/DDBJ whole genome shotgun (WGS) entry which is preliminary data.</text>
</comment>
<dbReference type="PANTHER" id="PTHR32322:SF2">
    <property type="entry name" value="EAMA DOMAIN-CONTAINING PROTEIN"/>
    <property type="match status" value="1"/>
</dbReference>
<keyword evidence="3 6" id="KW-0812">Transmembrane</keyword>
<keyword evidence="9" id="KW-1185">Reference proteome</keyword>
<protein>
    <submittedName>
        <fullName evidence="8">EamA family transporter</fullName>
    </submittedName>
</protein>
<evidence type="ECO:0000313" key="9">
    <source>
        <dbReference type="Proteomes" id="UP000244893"/>
    </source>
</evidence>
<dbReference type="Pfam" id="PF00892">
    <property type="entry name" value="EamA"/>
    <property type="match status" value="2"/>
</dbReference>
<evidence type="ECO:0000256" key="6">
    <source>
        <dbReference type="SAM" id="Phobius"/>
    </source>
</evidence>
<name>A0A2V1HN53_9MICO</name>
<evidence type="ECO:0000313" key="8">
    <source>
        <dbReference type="EMBL" id="PVZ93968.1"/>
    </source>
</evidence>
<organism evidence="8 9">
    <name type="scientific">Amnibacterium flavum</name>
    <dbReference type="NCBI Taxonomy" id="2173173"/>
    <lineage>
        <taxon>Bacteria</taxon>
        <taxon>Bacillati</taxon>
        <taxon>Actinomycetota</taxon>
        <taxon>Actinomycetes</taxon>
        <taxon>Micrococcales</taxon>
        <taxon>Microbacteriaceae</taxon>
        <taxon>Amnibacterium</taxon>
    </lineage>
</organism>
<evidence type="ECO:0000256" key="2">
    <source>
        <dbReference type="ARBA" id="ARBA00007362"/>
    </source>
</evidence>
<feature type="transmembrane region" description="Helical" evidence="6">
    <location>
        <begin position="218"/>
        <end position="241"/>
    </location>
</feature>
<evidence type="ECO:0000256" key="3">
    <source>
        <dbReference type="ARBA" id="ARBA00022692"/>
    </source>
</evidence>
<feature type="transmembrane region" description="Helical" evidence="6">
    <location>
        <begin position="250"/>
        <end position="268"/>
    </location>
</feature>
<keyword evidence="4 6" id="KW-1133">Transmembrane helix</keyword>
<reference evidence="8 9" key="1">
    <citation type="submission" date="2018-05" db="EMBL/GenBank/DDBJ databases">
        <title>Amnibacterium sp. M8JJ-5, whole genome shotgun sequence.</title>
        <authorList>
            <person name="Tuo L."/>
        </authorList>
    </citation>
    <scope>NUCLEOTIDE SEQUENCE [LARGE SCALE GENOMIC DNA]</scope>
    <source>
        <strain evidence="8 9">M8JJ-5</strain>
    </source>
</reference>
<dbReference type="RefSeq" id="WP_116756482.1">
    <property type="nucleotide sequence ID" value="NZ_JBHUEX010000001.1"/>
</dbReference>
<feature type="domain" description="EamA" evidence="7">
    <location>
        <begin position="1"/>
        <end position="135"/>
    </location>
</feature>
<dbReference type="InterPro" id="IPR037185">
    <property type="entry name" value="EmrE-like"/>
</dbReference>
<dbReference type="PANTHER" id="PTHR32322">
    <property type="entry name" value="INNER MEMBRANE TRANSPORTER"/>
    <property type="match status" value="1"/>
</dbReference>
<sequence>MGYLYALISAAMFGANGSVVKLIIEAGLSPAQVTFFRSLGGAVLCGLVLLFTDRRSFRPGLRTLAVLAALGLVGVAGVQFFYAQAIGRLPVGIALLIEYLGVPLVAVIALVVFREPIKARLWVGIALMLGGLAVVAQVWDSTLEPLGVVLAGLAALGLAAYFLIGERGVRTATPMAVGFWSMATATVFWTIFGGWWQIDPAVFTSTSEVGAGALEVPFLGLLAFALIFGTFLPFVIGYLALKHLGATRGGVLASSEVVFAFAAAWLFLGESLDLTQILGALIVVVGIVLAQTARRGAVVDPDLVIVSAPRD</sequence>
<dbReference type="AlphaFoldDB" id="A0A2V1HN53"/>
<dbReference type="InterPro" id="IPR050638">
    <property type="entry name" value="AA-Vitamin_Transporters"/>
</dbReference>
<dbReference type="InterPro" id="IPR000620">
    <property type="entry name" value="EamA_dom"/>
</dbReference>
<dbReference type="EMBL" id="QEOP01000002">
    <property type="protein sequence ID" value="PVZ93968.1"/>
    <property type="molecule type" value="Genomic_DNA"/>
</dbReference>
<feature type="transmembrane region" description="Helical" evidence="6">
    <location>
        <begin position="64"/>
        <end position="83"/>
    </location>
</feature>
<keyword evidence="5 6" id="KW-0472">Membrane</keyword>
<gene>
    <name evidence="8" type="ORF">DDQ50_09405</name>
</gene>
<dbReference type="SUPFAM" id="SSF103481">
    <property type="entry name" value="Multidrug resistance efflux transporter EmrE"/>
    <property type="match status" value="2"/>
</dbReference>
<comment type="similarity">
    <text evidence="2">Belongs to the EamA transporter family.</text>
</comment>